<feature type="binding site" evidence="14">
    <location>
        <position position="152"/>
    </location>
    <ligand>
        <name>FAD</name>
        <dbReference type="ChEBI" id="CHEBI:57692"/>
    </ligand>
</feature>
<dbReference type="GeneID" id="25321920"/>
<dbReference type="OrthoDB" id="538336at2759"/>
<keyword evidence="11" id="KW-0576">Peroxisome</keyword>
<dbReference type="Gene3D" id="1.10.540.10">
    <property type="entry name" value="Acyl-CoA dehydrogenase/oxidase, N-terminal domain"/>
    <property type="match status" value="1"/>
</dbReference>
<evidence type="ECO:0000256" key="7">
    <source>
        <dbReference type="ARBA" id="ARBA00022827"/>
    </source>
</evidence>
<dbReference type="InterPro" id="IPR012258">
    <property type="entry name" value="Acyl-CoA_oxidase"/>
</dbReference>
<dbReference type="STRING" id="348802.A0A0D2C4D4"/>
<feature type="active site" description="Proton acceptor" evidence="13">
    <location>
        <position position="456"/>
    </location>
</feature>
<keyword evidence="9" id="KW-0560">Oxidoreductase</keyword>
<feature type="binding site" evidence="14">
    <location>
        <position position="191"/>
    </location>
    <ligand>
        <name>FAD</name>
        <dbReference type="ChEBI" id="CHEBI:57692"/>
    </ligand>
</feature>
<dbReference type="PANTHER" id="PTHR10909:SF250">
    <property type="entry name" value="PEROXISOMAL ACYL-COENZYME A OXIDASE 1"/>
    <property type="match status" value="1"/>
</dbReference>
<feature type="domain" description="Acyl-CoA oxidase C-terminal" evidence="16">
    <location>
        <begin position="513"/>
        <end position="681"/>
    </location>
</feature>
<dbReference type="PANTHER" id="PTHR10909">
    <property type="entry name" value="ELECTRON TRANSPORT OXIDOREDUCTASE"/>
    <property type="match status" value="1"/>
</dbReference>
<evidence type="ECO:0000256" key="11">
    <source>
        <dbReference type="ARBA" id="ARBA00023140"/>
    </source>
</evidence>
<protein>
    <recommendedName>
        <fullName evidence="12">Acyl-coenzyme A oxidase</fullName>
    </recommendedName>
</protein>
<sequence length="699" mass="79042">MAAPSDFTRRLKPAPPDGATTINQEREQSDVDADQLGQYLHGKIYLQRQQRILAIIIKEKLFDKSQQANLSRPDRYKLGLARGKRLRQLQDFHGWDDEDFLMAEYLVDDVQPYHLHISLFTAAIREQSNDEQREYWMPKVASWEIVGAYAQTELGHGSNVRGIETQARWDPQSQQFILHSPYLTASKWWNGTLGRTATHAVVIAQLMLPEGSDGSDVKYKSHGPHPFIVQVRDMRTHQPPNSIIVGDIGPKYGYAPMDNAYMLFDHHRIPHSALLSRYSKLDPHTGAYTKSKNPSSLYGQLTRGRSVIAMHARLVLARAVTVAVRYLSIRRQFHDRDNPDKEGTETSVLDYPTVQIRILPLLATTFALHFSGLAMRQLYERTRNSSASDGDRVSENADLATLTELHSTSAGLKSLTTELAANGIETCRRAMGGHGYGGGTGLVQLNADYLSKPTVEGDNWMITQQVAQYLIKKVKERAHSLKSQALNKTEEHLKDYLYSRVREPKFRVLEDNEAIVQAFNWRMSWLAFRAYDAREVLGRPWNSLLIEFHKLSRAYSQAMLVSNFYAAISSSTMGPLAPTTRRALTDLFRLFALHTMDTEAREFQNSGAVSSDTLDQLSDTVLALMSKIRPHAVKLVDAWALPDYLLDSALGRYDGRVYEDLFHRAHVLNPLNKVTFNPDYRSNEIVMGSGDAGRIQAKL</sequence>
<name>A0A0D2C4D4_9EURO</name>
<dbReference type="FunFam" id="2.40.110.10:FF:000052">
    <property type="entry name" value="Acyl-coenzyme A oxidase"/>
    <property type="match status" value="1"/>
</dbReference>
<evidence type="ECO:0000256" key="2">
    <source>
        <dbReference type="ARBA" id="ARBA00001974"/>
    </source>
</evidence>
<evidence type="ECO:0000259" key="17">
    <source>
        <dbReference type="Pfam" id="PF14749"/>
    </source>
</evidence>
<dbReference type="InterPro" id="IPR002655">
    <property type="entry name" value="Acyl-CoA_oxidase_C"/>
</dbReference>
<proteinExistence type="inferred from homology"/>
<gene>
    <name evidence="19" type="ORF">PV05_00012</name>
</gene>
<keyword evidence="7 12" id="KW-0274">FAD</keyword>
<dbReference type="EMBL" id="KN847317">
    <property type="protein sequence ID" value="KIW59741.1"/>
    <property type="molecule type" value="Genomic_DNA"/>
</dbReference>
<evidence type="ECO:0000256" key="3">
    <source>
        <dbReference type="ARBA" id="ARBA00004275"/>
    </source>
</evidence>
<organism evidence="19 20">
    <name type="scientific">Exophiala xenobiotica</name>
    <dbReference type="NCBI Taxonomy" id="348802"/>
    <lineage>
        <taxon>Eukaryota</taxon>
        <taxon>Fungi</taxon>
        <taxon>Dikarya</taxon>
        <taxon>Ascomycota</taxon>
        <taxon>Pezizomycotina</taxon>
        <taxon>Eurotiomycetes</taxon>
        <taxon>Chaetothyriomycetidae</taxon>
        <taxon>Chaetothyriales</taxon>
        <taxon>Herpotrichiellaceae</taxon>
        <taxon>Exophiala</taxon>
    </lineage>
</organism>
<dbReference type="SUPFAM" id="SSF56645">
    <property type="entry name" value="Acyl-CoA dehydrogenase NM domain-like"/>
    <property type="match status" value="1"/>
</dbReference>
<reference evidence="19 20" key="1">
    <citation type="submission" date="2015-01" db="EMBL/GenBank/DDBJ databases">
        <title>The Genome Sequence of Exophiala xenobiotica CBS118157.</title>
        <authorList>
            <consortium name="The Broad Institute Genomics Platform"/>
            <person name="Cuomo C."/>
            <person name="de Hoog S."/>
            <person name="Gorbushina A."/>
            <person name="Stielow B."/>
            <person name="Teixiera M."/>
            <person name="Abouelleil A."/>
            <person name="Chapman S.B."/>
            <person name="Priest M."/>
            <person name="Young S.K."/>
            <person name="Wortman J."/>
            <person name="Nusbaum C."/>
            <person name="Birren B."/>
        </authorList>
    </citation>
    <scope>NUCLEOTIDE SEQUENCE [LARGE SCALE GENOMIC DNA]</scope>
    <source>
        <strain evidence="19 20">CBS 118157</strain>
    </source>
</reference>
<evidence type="ECO:0000256" key="9">
    <source>
        <dbReference type="ARBA" id="ARBA00023002"/>
    </source>
</evidence>
<dbReference type="GO" id="GO:0003997">
    <property type="term" value="F:acyl-CoA oxidase activity"/>
    <property type="evidence" value="ECO:0007669"/>
    <property type="project" value="UniProtKB-EC"/>
</dbReference>
<evidence type="ECO:0000256" key="1">
    <source>
        <dbReference type="ARBA" id="ARBA00001201"/>
    </source>
</evidence>
<evidence type="ECO:0000313" key="20">
    <source>
        <dbReference type="Proteomes" id="UP000054342"/>
    </source>
</evidence>
<dbReference type="FunFam" id="1.20.140.10:FF:000013">
    <property type="entry name" value="Acyl-coenzyme A oxidase"/>
    <property type="match status" value="1"/>
</dbReference>
<dbReference type="HOGENOM" id="CLU_014629_3_1_1"/>
<dbReference type="InterPro" id="IPR029320">
    <property type="entry name" value="Acyl-CoA_ox_N"/>
</dbReference>
<dbReference type="GO" id="GO:0055088">
    <property type="term" value="P:lipid homeostasis"/>
    <property type="evidence" value="ECO:0007669"/>
    <property type="project" value="TreeGrafter"/>
</dbReference>
<dbReference type="GO" id="GO:0071949">
    <property type="term" value="F:FAD binding"/>
    <property type="evidence" value="ECO:0007669"/>
    <property type="project" value="InterPro"/>
</dbReference>
<evidence type="ECO:0000256" key="12">
    <source>
        <dbReference type="PIRNR" id="PIRNR000168"/>
    </source>
</evidence>
<keyword evidence="6 12" id="KW-0285">Flavoprotein</keyword>
<evidence type="ECO:0000256" key="8">
    <source>
        <dbReference type="ARBA" id="ARBA00022832"/>
    </source>
</evidence>
<dbReference type="AlphaFoldDB" id="A0A0D2C4D4"/>
<feature type="region of interest" description="Disordered" evidence="15">
    <location>
        <begin position="1"/>
        <end position="29"/>
    </location>
</feature>
<dbReference type="FunFam" id="1.20.140.10:FF:000015">
    <property type="entry name" value="Acyl-coenzyme A oxidase"/>
    <property type="match status" value="1"/>
</dbReference>
<dbReference type="SUPFAM" id="SSF47203">
    <property type="entry name" value="Acyl-CoA dehydrogenase C-terminal domain-like"/>
    <property type="match status" value="2"/>
</dbReference>
<dbReference type="RefSeq" id="XP_013320325.1">
    <property type="nucleotide sequence ID" value="XM_013464871.1"/>
</dbReference>
<dbReference type="GO" id="GO:0005777">
    <property type="term" value="C:peroxisome"/>
    <property type="evidence" value="ECO:0007669"/>
    <property type="project" value="UniProtKB-SubCell"/>
</dbReference>
<keyword evidence="10" id="KW-0443">Lipid metabolism</keyword>
<comment type="catalytic activity">
    <reaction evidence="1">
        <text>a 2,3-saturated acyl-CoA + O2 = a (2E)-enoyl-CoA + H2O2</text>
        <dbReference type="Rhea" id="RHEA:38959"/>
        <dbReference type="ChEBI" id="CHEBI:15379"/>
        <dbReference type="ChEBI" id="CHEBI:16240"/>
        <dbReference type="ChEBI" id="CHEBI:58856"/>
        <dbReference type="ChEBI" id="CHEBI:65111"/>
        <dbReference type="EC" id="1.3.3.6"/>
    </reaction>
</comment>
<comment type="pathway">
    <text evidence="4">Lipid metabolism; peroxisomal fatty acid beta-oxidation.</text>
</comment>
<feature type="domain" description="Acyl-CoA oxidase C-alpha1" evidence="18">
    <location>
        <begin position="298"/>
        <end position="471"/>
    </location>
</feature>
<evidence type="ECO:0000313" key="19">
    <source>
        <dbReference type="EMBL" id="KIW59741.1"/>
    </source>
</evidence>
<dbReference type="InterPro" id="IPR037069">
    <property type="entry name" value="AcylCoA_DH/ox_N_sf"/>
</dbReference>
<keyword evidence="8" id="KW-0276">Fatty acid metabolism</keyword>
<evidence type="ECO:0000256" key="4">
    <source>
        <dbReference type="ARBA" id="ARBA00004846"/>
    </source>
</evidence>
<dbReference type="InterPro" id="IPR046373">
    <property type="entry name" value="Acyl-CoA_Oxase/DH_mid-dom_sf"/>
</dbReference>
<dbReference type="GO" id="GO:0033540">
    <property type="term" value="P:fatty acid beta-oxidation using acyl-CoA oxidase"/>
    <property type="evidence" value="ECO:0007669"/>
    <property type="project" value="TreeGrafter"/>
</dbReference>
<comment type="similarity">
    <text evidence="5 12">Belongs to the acyl-CoA oxidase family.</text>
</comment>
<dbReference type="Pfam" id="PF14749">
    <property type="entry name" value="Acyl-CoA_ox_N"/>
    <property type="match status" value="1"/>
</dbReference>
<dbReference type="Gene3D" id="1.20.140.10">
    <property type="entry name" value="Butyryl-CoA Dehydrogenase, subunit A, domain 3"/>
    <property type="match status" value="2"/>
</dbReference>
<dbReference type="PIRSF" id="PIRSF000168">
    <property type="entry name" value="Acyl-CoA_oxidase"/>
    <property type="match status" value="1"/>
</dbReference>
<evidence type="ECO:0000259" key="16">
    <source>
        <dbReference type="Pfam" id="PF01756"/>
    </source>
</evidence>
<dbReference type="GO" id="GO:0005504">
    <property type="term" value="F:fatty acid binding"/>
    <property type="evidence" value="ECO:0007669"/>
    <property type="project" value="TreeGrafter"/>
</dbReference>
<evidence type="ECO:0000256" key="15">
    <source>
        <dbReference type="SAM" id="MobiDB-lite"/>
    </source>
</evidence>
<evidence type="ECO:0000256" key="10">
    <source>
        <dbReference type="ARBA" id="ARBA00023098"/>
    </source>
</evidence>
<dbReference type="InterPro" id="IPR036250">
    <property type="entry name" value="AcylCo_DH-like_C"/>
</dbReference>
<dbReference type="InterPro" id="IPR009100">
    <property type="entry name" value="AcylCoA_DH/oxidase_NM_dom_sf"/>
</dbReference>
<evidence type="ECO:0000256" key="6">
    <source>
        <dbReference type="ARBA" id="ARBA00022630"/>
    </source>
</evidence>
<comment type="subcellular location">
    <subcellularLocation>
        <location evidence="3">Peroxisome</location>
    </subcellularLocation>
</comment>
<dbReference type="Proteomes" id="UP000054342">
    <property type="component" value="Unassembled WGS sequence"/>
</dbReference>
<dbReference type="Pfam" id="PF22924">
    <property type="entry name" value="ACOX_C_alpha1"/>
    <property type="match status" value="1"/>
</dbReference>
<evidence type="ECO:0000259" key="18">
    <source>
        <dbReference type="Pfam" id="PF22924"/>
    </source>
</evidence>
<dbReference type="Pfam" id="PF01756">
    <property type="entry name" value="ACOX"/>
    <property type="match status" value="1"/>
</dbReference>
<dbReference type="InterPro" id="IPR055060">
    <property type="entry name" value="ACOX_C_alpha1"/>
</dbReference>
<keyword evidence="20" id="KW-1185">Reference proteome</keyword>
<evidence type="ECO:0000256" key="13">
    <source>
        <dbReference type="PIRSR" id="PIRSR000168-1"/>
    </source>
</evidence>
<dbReference type="Gene3D" id="2.40.110.10">
    <property type="entry name" value="Butyryl-CoA Dehydrogenase, subunit A, domain 2"/>
    <property type="match status" value="1"/>
</dbReference>
<comment type="cofactor">
    <cofactor evidence="2">
        <name>FAD</name>
        <dbReference type="ChEBI" id="CHEBI:57692"/>
    </cofactor>
</comment>
<feature type="domain" description="Acyl-coenzyme A oxidase N-terminal" evidence="17">
    <location>
        <begin position="34"/>
        <end position="146"/>
    </location>
</feature>
<evidence type="ECO:0000256" key="5">
    <source>
        <dbReference type="ARBA" id="ARBA00006288"/>
    </source>
</evidence>
<accession>A0A0D2C4D4</accession>
<evidence type="ECO:0000256" key="14">
    <source>
        <dbReference type="PIRSR" id="PIRSR000168-2"/>
    </source>
</evidence>